<dbReference type="Proteomes" id="UP000307440">
    <property type="component" value="Unassembled WGS sequence"/>
</dbReference>
<dbReference type="InterPro" id="IPR007941">
    <property type="entry name" value="DUF726"/>
</dbReference>
<evidence type="ECO:0000256" key="7">
    <source>
        <dbReference type="SAM" id="Phobius"/>
    </source>
</evidence>
<evidence type="ECO:0000256" key="6">
    <source>
        <dbReference type="SAM" id="MobiDB-lite"/>
    </source>
</evidence>
<keyword evidence="4 7" id="KW-1133">Transmembrane helix</keyword>
<dbReference type="SUPFAM" id="SSF53474">
    <property type="entry name" value="alpha/beta-Hydrolases"/>
    <property type="match status" value="1"/>
</dbReference>
<feature type="region of interest" description="Disordered" evidence="6">
    <location>
        <begin position="563"/>
        <end position="592"/>
    </location>
</feature>
<proteinExistence type="inferred from homology"/>
<feature type="transmembrane region" description="Helical" evidence="7">
    <location>
        <begin position="219"/>
        <end position="252"/>
    </location>
</feature>
<keyword evidence="9" id="KW-1185">Reference proteome</keyword>
<accession>A0A5C3LN26</accession>
<dbReference type="InterPro" id="IPR029058">
    <property type="entry name" value="AB_hydrolase_fold"/>
</dbReference>
<evidence type="ECO:0000256" key="4">
    <source>
        <dbReference type="ARBA" id="ARBA00022989"/>
    </source>
</evidence>
<gene>
    <name evidence="8" type="ORF">FA15DRAFT_581280</name>
</gene>
<evidence type="ECO:0000256" key="2">
    <source>
        <dbReference type="ARBA" id="ARBA00009824"/>
    </source>
</evidence>
<dbReference type="PANTHER" id="PTHR17920:SF22">
    <property type="entry name" value="DUF726 DOMAIN PROTEIN (AFU_ORTHOLOGUE AFUA_2G12860)"/>
    <property type="match status" value="1"/>
</dbReference>
<reference evidence="8 9" key="1">
    <citation type="journal article" date="2019" name="Nat. Ecol. Evol.">
        <title>Megaphylogeny resolves global patterns of mushroom evolution.</title>
        <authorList>
            <person name="Varga T."/>
            <person name="Krizsan K."/>
            <person name="Foldi C."/>
            <person name="Dima B."/>
            <person name="Sanchez-Garcia M."/>
            <person name="Sanchez-Ramirez S."/>
            <person name="Szollosi G.J."/>
            <person name="Szarkandi J.G."/>
            <person name="Papp V."/>
            <person name="Albert L."/>
            <person name="Andreopoulos W."/>
            <person name="Angelini C."/>
            <person name="Antonin V."/>
            <person name="Barry K.W."/>
            <person name="Bougher N.L."/>
            <person name="Buchanan P."/>
            <person name="Buyck B."/>
            <person name="Bense V."/>
            <person name="Catcheside P."/>
            <person name="Chovatia M."/>
            <person name="Cooper J."/>
            <person name="Damon W."/>
            <person name="Desjardin D."/>
            <person name="Finy P."/>
            <person name="Geml J."/>
            <person name="Haridas S."/>
            <person name="Hughes K."/>
            <person name="Justo A."/>
            <person name="Karasinski D."/>
            <person name="Kautmanova I."/>
            <person name="Kiss B."/>
            <person name="Kocsube S."/>
            <person name="Kotiranta H."/>
            <person name="LaButti K.M."/>
            <person name="Lechner B.E."/>
            <person name="Liimatainen K."/>
            <person name="Lipzen A."/>
            <person name="Lukacs Z."/>
            <person name="Mihaltcheva S."/>
            <person name="Morgado L.N."/>
            <person name="Niskanen T."/>
            <person name="Noordeloos M.E."/>
            <person name="Ohm R.A."/>
            <person name="Ortiz-Santana B."/>
            <person name="Ovrebo C."/>
            <person name="Racz N."/>
            <person name="Riley R."/>
            <person name="Savchenko A."/>
            <person name="Shiryaev A."/>
            <person name="Soop K."/>
            <person name="Spirin V."/>
            <person name="Szebenyi C."/>
            <person name="Tomsovsky M."/>
            <person name="Tulloss R.E."/>
            <person name="Uehling J."/>
            <person name="Grigoriev I.V."/>
            <person name="Vagvolgyi C."/>
            <person name="Papp T."/>
            <person name="Martin F.M."/>
            <person name="Miettinen O."/>
            <person name="Hibbett D.S."/>
            <person name="Nagy L.G."/>
        </authorList>
    </citation>
    <scope>NUCLEOTIDE SEQUENCE [LARGE SCALE GENOMIC DNA]</scope>
    <source>
        <strain evidence="8 9">CBS 121175</strain>
    </source>
</reference>
<dbReference type="EMBL" id="ML210147">
    <property type="protein sequence ID" value="TFK30121.1"/>
    <property type="molecule type" value="Genomic_DNA"/>
</dbReference>
<dbReference type="OrthoDB" id="277931at2759"/>
<feature type="transmembrane region" description="Helical" evidence="7">
    <location>
        <begin position="258"/>
        <end position="282"/>
    </location>
</feature>
<feature type="compositionally biased region" description="Basic and acidic residues" evidence="6">
    <location>
        <begin position="573"/>
        <end position="582"/>
    </location>
</feature>
<organism evidence="8 9">
    <name type="scientific">Coprinopsis marcescibilis</name>
    <name type="common">Agaric fungus</name>
    <name type="synonym">Psathyrella marcescibilis</name>
    <dbReference type="NCBI Taxonomy" id="230819"/>
    <lineage>
        <taxon>Eukaryota</taxon>
        <taxon>Fungi</taxon>
        <taxon>Dikarya</taxon>
        <taxon>Basidiomycota</taxon>
        <taxon>Agaricomycotina</taxon>
        <taxon>Agaricomycetes</taxon>
        <taxon>Agaricomycetidae</taxon>
        <taxon>Agaricales</taxon>
        <taxon>Agaricineae</taxon>
        <taxon>Psathyrellaceae</taxon>
        <taxon>Coprinopsis</taxon>
    </lineage>
</organism>
<keyword evidence="5 7" id="KW-0472">Membrane</keyword>
<evidence type="ECO:0000313" key="9">
    <source>
        <dbReference type="Proteomes" id="UP000307440"/>
    </source>
</evidence>
<dbReference type="PANTHER" id="PTHR17920">
    <property type="entry name" value="TRANSMEMBRANE AND COILED-COIL DOMAIN-CONTAINING PROTEIN 4 TMCO4"/>
    <property type="match status" value="1"/>
</dbReference>
<keyword evidence="3 7" id="KW-0812">Transmembrane</keyword>
<evidence type="ECO:0000256" key="1">
    <source>
        <dbReference type="ARBA" id="ARBA00004141"/>
    </source>
</evidence>
<evidence type="ECO:0000256" key="3">
    <source>
        <dbReference type="ARBA" id="ARBA00022692"/>
    </source>
</evidence>
<dbReference type="AlphaFoldDB" id="A0A5C3LN26"/>
<sequence>MPQLHRRPTLSSRTSLEKILPPYNLDKEAKQSFFEHLFCQLASFRNEANLYGEVEVQLQFVDEGFDQDEADIMDRRNDGHAQAIDRWAREFSRKAWVVCCERDEEECPILDPYADTSTRDLPPLPPQDNVAQLLNAIIFLHLTTAEEKQYSALTRAFLCKFEYFGLIDEGAIAWTLKNPEKAVQEVEEKHEQDGLTTRIVDKIRAAHGERSEVMRAVGIGLGAVAGGVLVGVTGGLAAPLVGAGLMAAVGWIPIAGPVVGLIMSGLVGSSAVCGALFGIYGAKSTVEMVEKHTRAVKDLKVVPVCGAQGEDIEVGVEDTLAVRLCVSGWLNSIGDVEGPWKVFEGDDTYALQWEIEALMELSNALSVLLTSQAMEFATGEVLRRTMFATLMSSLAPLSLLKIGQIMDNPWMNARARATKVGAVLGELLAKRVFGNRPVTLVGYSLGSLVIYEALIHLASLPPSETVHLIQDAYLFGTPAGAESADWVKIRRVVAGRVINGYSDQDYVLAILSRLSSASWSVAGLVPVPVKGIENIRCEEVLGHTLWGSKIGECLQKCKAPGTRVIPQTGAPDEPGKSPRERSSVGLSASDMS</sequence>
<comment type="subcellular location">
    <subcellularLocation>
        <location evidence="1">Membrane</location>
        <topology evidence="1">Multi-pass membrane protein</topology>
    </subcellularLocation>
</comment>
<evidence type="ECO:0000256" key="5">
    <source>
        <dbReference type="ARBA" id="ARBA00023136"/>
    </source>
</evidence>
<dbReference type="GO" id="GO:0016020">
    <property type="term" value="C:membrane"/>
    <property type="evidence" value="ECO:0007669"/>
    <property type="project" value="UniProtKB-SubCell"/>
</dbReference>
<evidence type="ECO:0000313" key="8">
    <source>
        <dbReference type="EMBL" id="TFK30121.1"/>
    </source>
</evidence>
<name>A0A5C3LN26_COPMA</name>
<dbReference type="Pfam" id="PF05277">
    <property type="entry name" value="DUF726"/>
    <property type="match status" value="1"/>
</dbReference>
<protein>
    <submittedName>
        <fullName evidence="8">DUF726 domain-containing protein</fullName>
    </submittedName>
</protein>
<comment type="similarity">
    <text evidence="2">Belongs to the TMCO4 family.</text>
</comment>